<evidence type="ECO:0000256" key="4">
    <source>
        <dbReference type="SAM" id="MobiDB-lite"/>
    </source>
</evidence>
<evidence type="ECO:0000256" key="1">
    <source>
        <dbReference type="ARBA" id="ARBA00023015"/>
    </source>
</evidence>
<name>A0A0H2M596_VARPD</name>
<dbReference type="SUPFAM" id="SSF46785">
    <property type="entry name" value="Winged helix' DNA-binding domain"/>
    <property type="match status" value="1"/>
</dbReference>
<dbReference type="PROSITE" id="PS50995">
    <property type="entry name" value="HTH_MARR_2"/>
    <property type="match status" value="1"/>
</dbReference>
<evidence type="ECO:0000256" key="2">
    <source>
        <dbReference type="ARBA" id="ARBA00023125"/>
    </source>
</evidence>
<protein>
    <submittedName>
        <fullName evidence="6">Transcriptional regulator HosA</fullName>
    </submittedName>
</protein>
<dbReference type="PANTHER" id="PTHR42756:SF1">
    <property type="entry name" value="TRANSCRIPTIONAL REPRESSOR OF EMRAB OPERON"/>
    <property type="match status" value="1"/>
</dbReference>
<dbReference type="EMBL" id="JZWI01000007">
    <property type="protein sequence ID" value="KLN57346.1"/>
    <property type="molecule type" value="Genomic_DNA"/>
</dbReference>
<evidence type="ECO:0000313" key="7">
    <source>
        <dbReference type="Proteomes" id="UP000035170"/>
    </source>
</evidence>
<reference evidence="6 7" key="1">
    <citation type="submission" date="2015-03" db="EMBL/GenBank/DDBJ databases">
        <title>Genome sequence of Variovorax paradoxus TBEA6.</title>
        <authorList>
            <person name="Poehlein A."/>
            <person name="Schuldes J."/>
            <person name="Wuebbeler J.H."/>
            <person name="Hiessl S."/>
            <person name="Steinbuechel A."/>
            <person name="Daniel R."/>
        </authorList>
    </citation>
    <scope>NUCLEOTIDE SEQUENCE [LARGE SCALE GENOMIC DNA]</scope>
    <source>
        <strain evidence="6 7">TBEA6</strain>
    </source>
</reference>
<dbReference type="InterPro" id="IPR036390">
    <property type="entry name" value="WH_DNA-bd_sf"/>
</dbReference>
<dbReference type="InterPro" id="IPR036388">
    <property type="entry name" value="WH-like_DNA-bd_sf"/>
</dbReference>
<evidence type="ECO:0000313" key="6">
    <source>
        <dbReference type="EMBL" id="KLN57346.1"/>
    </source>
</evidence>
<dbReference type="GO" id="GO:0003700">
    <property type="term" value="F:DNA-binding transcription factor activity"/>
    <property type="evidence" value="ECO:0007669"/>
    <property type="project" value="InterPro"/>
</dbReference>
<keyword evidence="1" id="KW-0805">Transcription regulation</keyword>
<organism evidence="6 7">
    <name type="scientific">Variovorax paradoxus</name>
    <dbReference type="NCBI Taxonomy" id="34073"/>
    <lineage>
        <taxon>Bacteria</taxon>
        <taxon>Pseudomonadati</taxon>
        <taxon>Pseudomonadota</taxon>
        <taxon>Betaproteobacteria</taxon>
        <taxon>Burkholderiales</taxon>
        <taxon>Comamonadaceae</taxon>
        <taxon>Variovorax</taxon>
    </lineage>
</organism>
<evidence type="ECO:0000259" key="5">
    <source>
        <dbReference type="PROSITE" id="PS50995"/>
    </source>
</evidence>
<evidence type="ECO:0000256" key="3">
    <source>
        <dbReference type="ARBA" id="ARBA00023163"/>
    </source>
</evidence>
<dbReference type="Pfam" id="PF01047">
    <property type="entry name" value="MarR"/>
    <property type="match status" value="1"/>
</dbReference>
<dbReference type="GO" id="GO:0003677">
    <property type="term" value="F:DNA binding"/>
    <property type="evidence" value="ECO:0007669"/>
    <property type="project" value="UniProtKB-KW"/>
</dbReference>
<dbReference type="PANTHER" id="PTHR42756">
    <property type="entry name" value="TRANSCRIPTIONAL REGULATOR, MARR"/>
    <property type="match status" value="1"/>
</dbReference>
<keyword evidence="7" id="KW-1185">Reference proteome</keyword>
<feature type="region of interest" description="Disordered" evidence="4">
    <location>
        <begin position="1"/>
        <end position="27"/>
    </location>
</feature>
<dbReference type="SMART" id="SM00347">
    <property type="entry name" value="HTH_MARR"/>
    <property type="match status" value="1"/>
</dbReference>
<gene>
    <name evidence="6" type="primary">hosA</name>
    <name evidence="6" type="ORF">VPARA_14260</name>
</gene>
<proteinExistence type="predicted"/>
<feature type="domain" description="HTH marR-type" evidence="5">
    <location>
        <begin position="36"/>
        <end position="165"/>
    </location>
</feature>
<dbReference type="AlphaFoldDB" id="A0A0H2M596"/>
<sequence length="177" mass="19486">MERPPRIAGSVFTAGTDSGFDTMPSPTSDAAEIDINDQPGHLIRRAHQIAVSVFHEKLGRDVTPVQYAILRTLQKKPGIDQVTLAQQVALDTSTAADIAARLETKGWITRQVLARGQRELRLTAEGTTLLAQTVPAMAQMQDALFGTMSEQERRDFMKLLAKFVTANNERSRAPMRA</sequence>
<dbReference type="Proteomes" id="UP000035170">
    <property type="component" value="Unassembled WGS sequence"/>
</dbReference>
<comment type="caution">
    <text evidence="6">The sequence shown here is derived from an EMBL/GenBank/DDBJ whole genome shotgun (WGS) entry which is preliminary data.</text>
</comment>
<dbReference type="InterPro" id="IPR000835">
    <property type="entry name" value="HTH_MarR-typ"/>
</dbReference>
<dbReference type="PATRIC" id="fig|34073.19.peg.1453"/>
<dbReference type="Gene3D" id="1.10.10.10">
    <property type="entry name" value="Winged helix-like DNA-binding domain superfamily/Winged helix DNA-binding domain"/>
    <property type="match status" value="1"/>
</dbReference>
<accession>A0A0H2M596</accession>
<keyword evidence="3" id="KW-0804">Transcription</keyword>
<dbReference type="PRINTS" id="PR00598">
    <property type="entry name" value="HTHMARR"/>
</dbReference>
<keyword evidence="2" id="KW-0238">DNA-binding</keyword>